<feature type="signal peptide" evidence="8">
    <location>
        <begin position="1"/>
        <end position="25"/>
    </location>
</feature>
<accession>A0A537JZL7</accession>
<dbReference type="GO" id="GO:0009279">
    <property type="term" value="C:cell outer membrane"/>
    <property type="evidence" value="ECO:0007669"/>
    <property type="project" value="UniProtKB-SubCell"/>
</dbReference>
<evidence type="ECO:0000313" key="10">
    <source>
        <dbReference type="Proteomes" id="UP000318509"/>
    </source>
</evidence>
<dbReference type="PANTHER" id="PTHR30026">
    <property type="entry name" value="OUTER MEMBRANE PROTEIN TOLC"/>
    <property type="match status" value="1"/>
</dbReference>
<dbReference type="SUPFAM" id="SSF56954">
    <property type="entry name" value="Outer membrane efflux proteins (OEP)"/>
    <property type="match status" value="1"/>
</dbReference>
<keyword evidence="4" id="KW-1134">Transmembrane beta strand</keyword>
<comment type="caution">
    <text evidence="9">The sequence shown here is derived from an EMBL/GenBank/DDBJ whole genome shotgun (WGS) entry which is preliminary data.</text>
</comment>
<organism evidence="9 10">
    <name type="scientific">Candidatus Segetimicrobium genomatis</name>
    <dbReference type="NCBI Taxonomy" id="2569760"/>
    <lineage>
        <taxon>Bacteria</taxon>
        <taxon>Bacillati</taxon>
        <taxon>Candidatus Sysuimicrobiota</taxon>
        <taxon>Candidatus Sysuimicrobiia</taxon>
        <taxon>Candidatus Sysuimicrobiales</taxon>
        <taxon>Candidatus Segetimicrobiaceae</taxon>
        <taxon>Candidatus Segetimicrobium</taxon>
    </lineage>
</organism>
<keyword evidence="5" id="KW-0812">Transmembrane</keyword>
<dbReference type="Pfam" id="PF02321">
    <property type="entry name" value="OEP"/>
    <property type="match status" value="2"/>
</dbReference>
<gene>
    <name evidence="9" type="ORF">E6H00_11270</name>
</gene>
<evidence type="ECO:0000256" key="7">
    <source>
        <dbReference type="ARBA" id="ARBA00023237"/>
    </source>
</evidence>
<dbReference type="Gene3D" id="1.20.1600.10">
    <property type="entry name" value="Outer membrane efflux proteins (OEP)"/>
    <property type="match status" value="1"/>
</dbReference>
<dbReference type="AlphaFoldDB" id="A0A537JZL7"/>
<name>A0A537JZL7_9BACT</name>
<evidence type="ECO:0000256" key="3">
    <source>
        <dbReference type="ARBA" id="ARBA00022448"/>
    </source>
</evidence>
<evidence type="ECO:0000256" key="4">
    <source>
        <dbReference type="ARBA" id="ARBA00022452"/>
    </source>
</evidence>
<keyword evidence="6" id="KW-0472">Membrane</keyword>
<evidence type="ECO:0000256" key="2">
    <source>
        <dbReference type="ARBA" id="ARBA00007613"/>
    </source>
</evidence>
<evidence type="ECO:0000256" key="8">
    <source>
        <dbReference type="SAM" id="SignalP"/>
    </source>
</evidence>
<comment type="similarity">
    <text evidence="2">Belongs to the outer membrane factor (OMF) (TC 1.B.17) family.</text>
</comment>
<dbReference type="EMBL" id="VBAK01000132">
    <property type="protein sequence ID" value="TMI88934.1"/>
    <property type="molecule type" value="Genomic_DNA"/>
</dbReference>
<dbReference type="InterPro" id="IPR003423">
    <property type="entry name" value="OMP_efflux"/>
</dbReference>
<feature type="chain" id="PRO_5021713009" evidence="8">
    <location>
        <begin position="26"/>
        <end position="469"/>
    </location>
</feature>
<proteinExistence type="inferred from homology"/>
<keyword evidence="8" id="KW-0732">Signal</keyword>
<evidence type="ECO:0000313" key="9">
    <source>
        <dbReference type="EMBL" id="TMI88934.1"/>
    </source>
</evidence>
<dbReference type="PANTHER" id="PTHR30026:SF20">
    <property type="entry name" value="OUTER MEMBRANE PROTEIN TOLC"/>
    <property type="match status" value="1"/>
</dbReference>
<dbReference type="GO" id="GO:1990281">
    <property type="term" value="C:efflux pump complex"/>
    <property type="evidence" value="ECO:0007669"/>
    <property type="project" value="TreeGrafter"/>
</dbReference>
<sequence length="469" mass="46451">MIPRFMASAITACLLAGGLALPARAATPAAATEEVGAQAGAPAAPGPQPSAQITGPSLTFEQAVQHALAQNPQVLAAREAVVAAQQGVAVARAGFLPTVAATGTGAVGTSSAASFSSTGTAAPIPFGTSGSVSLSASLPLFDGGRTPAAVASGEAALAQAEGALRQTQQDTALAVATAFFNVLASERLTTVREAQLAQAQQQLALSQAQVRAGVAAQADVIQAQATVSQDQVNLLQARSQIATSKAGLQAAIGADAAAPVEVQEPPAPPLTIPVTADAVMQAAVANRPEVAKAEAAVRSGQAALDVARINAGPQVTVAAGTAYTPLSTSPLLSNATTYGLTATIALPLYSVGTQAGVDQAQANLRNAQAQLDAARVFVRQDAYQSYLAAVQDAETITATQAARAAADAALAVAEGQYRAGVGTIVAVVTAQANAAQAEVNAVTAVYTYQTGLATLRHAQGMPVAGGGSQ</sequence>
<keyword evidence="7" id="KW-0998">Cell outer membrane</keyword>
<evidence type="ECO:0000256" key="1">
    <source>
        <dbReference type="ARBA" id="ARBA00004442"/>
    </source>
</evidence>
<comment type="subcellular location">
    <subcellularLocation>
        <location evidence="1">Cell outer membrane</location>
    </subcellularLocation>
</comment>
<keyword evidence="3" id="KW-0813">Transport</keyword>
<dbReference type="Proteomes" id="UP000318509">
    <property type="component" value="Unassembled WGS sequence"/>
</dbReference>
<dbReference type="GO" id="GO:0015562">
    <property type="term" value="F:efflux transmembrane transporter activity"/>
    <property type="evidence" value="ECO:0007669"/>
    <property type="project" value="InterPro"/>
</dbReference>
<reference evidence="9 10" key="1">
    <citation type="journal article" date="2019" name="Nat. Microbiol.">
        <title>Mediterranean grassland soil C-N compound turnover is dependent on rainfall and depth, and is mediated by genomically divergent microorganisms.</title>
        <authorList>
            <person name="Diamond S."/>
            <person name="Andeer P.F."/>
            <person name="Li Z."/>
            <person name="Crits-Christoph A."/>
            <person name="Burstein D."/>
            <person name="Anantharaman K."/>
            <person name="Lane K.R."/>
            <person name="Thomas B.C."/>
            <person name="Pan C."/>
            <person name="Northen T.R."/>
            <person name="Banfield J.F."/>
        </authorList>
    </citation>
    <scope>NUCLEOTIDE SEQUENCE [LARGE SCALE GENOMIC DNA]</scope>
    <source>
        <strain evidence="9">NP_3</strain>
    </source>
</reference>
<dbReference type="GO" id="GO:0015288">
    <property type="term" value="F:porin activity"/>
    <property type="evidence" value="ECO:0007669"/>
    <property type="project" value="TreeGrafter"/>
</dbReference>
<evidence type="ECO:0000256" key="5">
    <source>
        <dbReference type="ARBA" id="ARBA00022692"/>
    </source>
</evidence>
<evidence type="ECO:0000256" key="6">
    <source>
        <dbReference type="ARBA" id="ARBA00023136"/>
    </source>
</evidence>
<protein>
    <submittedName>
        <fullName evidence="9">TolC family protein</fullName>
    </submittedName>
</protein>
<dbReference type="InterPro" id="IPR051906">
    <property type="entry name" value="TolC-like"/>
</dbReference>